<feature type="region of interest" description="Disordered" evidence="1">
    <location>
        <begin position="133"/>
        <end position="170"/>
    </location>
</feature>
<keyword evidence="3" id="KW-1185">Reference proteome</keyword>
<sequence>MASAAFREQVLRAPESVVKQLLLALCEDKDVEKIALARLNAMPKSSGASQGSGRKRKATDDLAICVQCESPFYKDDNRPKDCLYHPGESEVDWDSSAWVDHDENCHGEIDSDSMRKEHPEGFIWSCCDKTGEESAGCTRGYHESDPNKAWKEGSEVDSDEEDSEDSEDWE</sequence>
<comment type="caution">
    <text evidence="2">The sequence shown here is derived from an EMBL/GenBank/DDBJ whole genome shotgun (WGS) entry which is preliminary data.</text>
</comment>
<accession>A0A9N9ZHZ9</accession>
<dbReference type="PANTHER" id="PTHR38167">
    <property type="entry name" value="C2H2-TYPE DOMAIN-CONTAINING PROTEIN"/>
    <property type="match status" value="1"/>
</dbReference>
<proteinExistence type="predicted"/>
<evidence type="ECO:0000313" key="3">
    <source>
        <dbReference type="Proteomes" id="UP000775872"/>
    </source>
</evidence>
<feature type="compositionally biased region" description="Acidic residues" evidence="1">
    <location>
        <begin position="155"/>
        <end position="170"/>
    </location>
</feature>
<dbReference type="OrthoDB" id="5422613at2759"/>
<evidence type="ECO:0000256" key="1">
    <source>
        <dbReference type="SAM" id="MobiDB-lite"/>
    </source>
</evidence>
<name>A0A9N9ZHZ9_9HYPO</name>
<gene>
    <name evidence="2" type="ORF">CSOL1703_00005903</name>
</gene>
<dbReference type="PANTHER" id="PTHR38167:SF1">
    <property type="entry name" value="C2H2-TYPE DOMAIN-CONTAINING PROTEIN"/>
    <property type="match status" value="1"/>
</dbReference>
<dbReference type="AlphaFoldDB" id="A0A9N9ZHZ9"/>
<protein>
    <submittedName>
        <fullName evidence="2">Uncharacterized protein</fullName>
    </submittedName>
</protein>
<reference evidence="2" key="1">
    <citation type="submission" date="2021-10" db="EMBL/GenBank/DDBJ databases">
        <authorList>
            <person name="Piombo E."/>
        </authorList>
    </citation>
    <scope>NUCLEOTIDE SEQUENCE</scope>
</reference>
<dbReference type="Proteomes" id="UP000775872">
    <property type="component" value="Unassembled WGS sequence"/>
</dbReference>
<organism evidence="2 3">
    <name type="scientific">Clonostachys solani</name>
    <dbReference type="NCBI Taxonomy" id="160281"/>
    <lineage>
        <taxon>Eukaryota</taxon>
        <taxon>Fungi</taxon>
        <taxon>Dikarya</taxon>
        <taxon>Ascomycota</taxon>
        <taxon>Pezizomycotina</taxon>
        <taxon>Sordariomycetes</taxon>
        <taxon>Hypocreomycetidae</taxon>
        <taxon>Hypocreales</taxon>
        <taxon>Bionectriaceae</taxon>
        <taxon>Clonostachys</taxon>
    </lineage>
</organism>
<dbReference type="EMBL" id="CABFOC020000063">
    <property type="protein sequence ID" value="CAH0055969.1"/>
    <property type="molecule type" value="Genomic_DNA"/>
</dbReference>
<evidence type="ECO:0000313" key="2">
    <source>
        <dbReference type="EMBL" id="CAH0055969.1"/>
    </source>
</evidence>
<feature type="compositionally biased region" description="Basic and acidic residues" evidence="1">
    <location>
        <begin position="140"/>
        <end position="154"/>
    </location>
</feature>